<reference evidence="3" key="1">
    <citation type="submission" date="2021-01" db="EMBL/GenBank/DDBJ databases">
        <authorList>
            <person name="Corre E."/>
            <person name="Pelletier E."/>
            <person name="Niang G."/>
            <person name="Scheremetjew M."/>
            <person name="Finn R."/>
            <person name="Kale V."/>
            <person name="Holt S."/>
            <person name="Cochrane G."/>
            <person name="Meng A."/>
            <person name="Brown T."/>
            <person name="Cohen L."/>
        </authorList>
    </citation>
    <scope>NUCLEOTIDE SEQUENCE</scope>
    <source>
        <strain evidence="3">CCMP1320</strain>
    </source>
</reference>
<evidence type="ECO:0000256" key="1">
    <source>
        <dbReference type="SAM" id="MobiDB-lite"/>
    </source>
</evidence>
<proteinExistence type="predicted"/>
<evidence type="ECO:0008006" key="4">
    <source>
        <dbReference type="Google" id="ProtNLM"/>
    </source>
</evidence>
<dbReference type="EMBL" id="HBIP01014537">
    <property type="protein sequence ID" value="CAE0493373.1"/>
    <property type="molecule type" value="Transcribed_RNA"/>
</dbReference>
<evidence type="ECO:0000313" key="3">
    <source>
        <dbReference type="EMBL" id="CAE0493373.1"/>
    </source>
</evidence>
<evidence type="ECO:0000256" key="2">
    <source>
        <dbReference type="SAM" id="Phobius"/>
    </source>
</evidence>
<keyword evidence="2" id="KW-0472">Membrane</keyword>
<feature type="compositionally biased region" description="Low complexity" evidence="1">
    <location>
        <begin position="25"/>
        <end position="44"/>
    </location>
</feature>
<organism evidence="3">
    <name type="scientific">Dunaliella tertiolecta</name>
    <name type="common">Green alga</name>
    <dbReference type="NCBI Taxonomy" id="3047"/>
    <lineage>
        <taxon>Eukaryota</taxon>
        <taxon>Viridiplantae</taxon>
        <taxon>Chlorophyta</taxon>
        <taxon>core chlorophytes</taxon>
        <taxon>Chlorophyceae</taxon>
        <taxon>CS clade</taxon>
        <taxon>Chlamydomonadales</taxon>
        <taxon>Dunaliellaceae</taxon>
        <taxon>Dunaliella</taxon>
    </lineage>
</organism>
<name>A0A7S3QU74_DUNTE</name>
<dbReference type="GO" id="GO:0016740">
    <property type="term" value="F:transferase activity"/>
    <property type="evidence" value="ECO:0007669"/>
    <property type="project" value="UniProtKB-KW"/>
</dbReference>
<accession>A0A7S3QU74</accession>
<dbReference type="GO" id="GO:0006004">
    <property type="term" value="P:fucose metabolic process"/>
    <property type="evidence" value="ECO:0007669"/>
    <property type="project" value="UniProtKB-KW"/>
</dbReference>
<gene>
    <name evidence="3" type="ORF">DTER00134_LOCUS8446</name>
</gene>
<feature type="compositionally biased region" description="Low complexity" evidence="1">
    <location>
        <begin position="62"/>
        <end position="72"/>
    </location>
</feature>
<protein>
    <recommendedName>
        <fullName evidence="4">O-fucosyltransferase family protein</fullName>
    </recommendedName>
</protein>
<feature type="region of interest" description="Disordered" evidence="1">
    <location>
        <begin position="1"/>
        <end position="72"/>
    </location>
</feature>
<sequence length="768" mass="85161">MSSWFTKRAPQGGASVVSRKGYSISREAASEQQQEELSSRRSSSGDAKSPLSPPRSPRVDISNSSSSASTHGSVLPRFHQQVVGSSVRKGGRGKRLVLGLLRWLLLACAGCVTALAVLLLFRGAQSGLQAWMAREGGAGSKQVFDVSNKQLLSFSVCNSMAEQRLAIVSGTILAFELGRVVMLPDLLVDGAEGPDRGRTMPFAQMYDADHFISALAEKGMEVVDPHRAFPKELFTPSYIPEVADPVEELALKHRTTKHLHVECPLHRLPRVYYTGANSRIMWAVLDALQPSKDLAQHVKVMLKELNRQTHHSAYSFLHLPINADWLKACSATVNSTAKNNCRGNVESIDLVLLNFNVPVTEPLYVSADWAKVSPEAAEMAMKKLQVYKVYTSKDFKPQLSGEVEVNALVEYHVAMSAHMFLGNALHPFSAVSIVHRRHRNQWASYYNGGHMPLVDLMPLDQLAWVFTSSSETPHLDYLVRAMVRSALQHRTLRPFCIFSGPTSSPIAQWLAAQGVTLITHTFSWADDLWAMAEPLAAQNERVSPIFGSKAALVDDYMRLELPLIEVLNQHVYVLFTESDVFFHKRIMLSMFSRPDLPELVGMTPDSDVSQGVDGSFMIANLLAMRDSYSELKAFVLSSKDGGLFASQGVGAAGALHAFAQGPSKRAMLSQHFAAKPFQDIDPIAFVVHFKGPKPHNYMDFFRTDRCEPEAYGNACEEGLTRSLCPYIQKWHMLLDDSEDEVGLNLWYACLALYAPHLRGLSRHRLAQH</sequence>
<feature type="transmembrane region" description="Helical" evidence="2">
    <location>
        <begin position="96"/>
        <end position="121"/>
    </location>
</feature>
<keyword evidence="2" id="KW-1133">Transmembrane helix</keyword>
<dbReference type="Gene3D" id="3.40.50.11350">
    <property type="match status" value="1"/>
</dbReference>
<keyword evidence="2" id="KW-0812">Transmembrane</keyword>
<dbReference type="AlphaFoldDB" id="A0A7S3QU74"/>